<dbReference type="AlphaFoldDB" id="A0A266Q408"/>
<evidence type="ECO:0000256" key="7">
    <source>
        <dbReference type="PIRNR" id="PIRNR000232"/>
    </source>
</evidence>
<accession>A0A266Q408</accession>
<feature type="binding site" description="in other chain" evidence="8">
    <location>
        <begin position="133"/>
        <end position="135"/>
    </location>
    <ligand>
        <name>FMN</name>
        <dbReference type="ChEBI" id="CHEBI:58210"/>
        <note>ligand shared between dimeric partners</note>
    </ligand>
</feature>
<protein>
    <recommendedName>
        <fullName evidence="7">Putative NAD(P)H nitroreductase</fullName>
        <ecNumber evidence="7">1.-.-.-</ecNumber>
    </recommendedName>
</protein>
<comment type="caution">
    <text evidence="10">The sequence shown here is derived from an EMBL/GenBank/DDBJ whole genome shotgun (WGS) entry which is preliminary data.</text>
</comment>
<feature type="binding site" evidence="8">
    <location>
        <position position="39"/>
    </location>
    <ligand>
        <name>FMN</name>
        <dbReference type="ChEBI" id="CHEBI:58210"/>
        <note>ligand shared between dimeric partners</note>
    </ligand>
</feature>
<keyword evidence="5 7" id="KW-0560">Oxidoreductase</keyword>
<dbReference type="SUPFAM" id="SSF55469">
    <property type="entry name" value="FMN-dependent nitroreductase-like"/>
    <property type="match status" value="1"/>
</dbReference>
<keyword evidence="3 7" id="KW-0288">FMN</keyword>
<evidence type="ECO:0000256" key="8">
    <source>
        <dbReference type="PIRSR" id="PIRSR000232-1"/>
    </source>
</evidence>
<evidence type="ECO:0000256" key="4">
    <source>
        <dbReference type="ARBA" id="ARBA00022857"/>
    </source>
</evidence>
<dbReference type="InterPro" id="IPR026021">
    <property type="entry name" value="YdjA-like"/>
</dbReference>
<dbReference type="EC" id="1.-.-.-" evidence="7"/>
<keyword evidence="4 7" id="KW-0521">NADP</keyword>
<organism evidence="10 11">
    <name type="scientific">Cellvibrio mixtus</name>
    <dbReference type="NCBI Taxonomy" id="39650"/>
    <lineage>
        <taxon>Bacteria</taxon>
        <taxon>Pseudomonadati</taxon>
        <taxon>Pseudomonadota</taxon>
        <taxon>Gammaproteobacteria</taxon>
        <taxon>Cellvibrionales</taxon>
        <taxon>Cellvibrionaceae</taxon>
        <taxon>Cellvibrio</taxon>
    </lineage>
</organism>
<dbReference type="PIRSF" id="PIRSF000232">
    <property type="entry name" value="YdjA"/>
    <property type="match status" value="1"/>
</dbReference>
<dbReference type="GO" id="GO:0016491">
    <property type="term" value="F:oxidoreductase activity"/>
    <property type="evidence" value="ECO:0007669"/>
    <property type="project" value="UniProtKB-UniRule"/>
</dbReference>
<keyword evidence="6 7" id="KW-0520">NAD</keyword>
<keyword evidence="2 7" id="KW-0285">Flavoprotein</keyword>
<dbReference type="InterPro" id="IPR029479">
    <property type="entry name" value="Nitroreductase"/>
</dbReference>
<dbReference type="InterPro" id="IPR052530">
    <property type="entry name" value="NAD(P)H_nitroreductase"/>
</dbReference>
<dbReference type="Proteomes" id="UP000216101">
    <property type="component" value="Unassembled WGS sequence"/>
</dbReference>
<feature type="binding site" description="in other chain" evidence="8">
    <location>
        <begin position="10"/>
        <end position="12"/>
    </location>
    <ligand>
        <name>FMN</name>
        <dbReference type="ChEBI" id="CHEBI:58210"/>
        <note>ligand shared between dimeric partners</note>
    </ligand>
</feature>
<evidence type="ECO:0000313" key="10">
    <source>
        <dbReference type="EMBL" id="OZY84585.1"/>
    </source>
</evidence>
<dbReference type="PANTHER" id="PTHR43821:SF1">
    <property type="entry name" value="NAD(P)H NITROREDUCTASE YDJA-RELATED"/>
    <property type="match status" value="1"/>
</dbReference>
<dbReference type="PANTHER" id="PTHR43821">
    <property type="entry name" value="NAD(P)H NITROREDUCTASE YDJA-RELATED"/>
    <property type="match status" value="1"/>
</dbReference>
<dbReference type="EMBL" id="NHNI01000002">
    <property type="protein sequence ID" value="OZY84585.1"/>
    <property type="molecule type" value="Genomic_DNA"/>
</dbReference>
<evidence type="ECO:0000256" key="2">
    <source>
        <dbReference type="ARBA" id="ARBA00022630"/>
    </source>
</evidence>
<feature type="domain" description="Nitroreductase" evidence="9">
    <location>
        <begin position="9"/>
        <end position="167"/>
    </location>
</feature>
<reference evidence="11" key="1">
    <citation type="submission" date="2017-05" db="EMBL/GenBank/DDBJ databases">
        <authorList>
            <person name="Barney B.M."/>
        </authorList>
    </citation>
    <scope>NUCLEOTIDE SEQUENCE [LARGE SCALE GENOMIC DNA]</scope>
    <source>
        <strain evidence="11">PSBB022</strain>
    </source>
</reference>
<comment type="similarity">
    <text evidence="1 7">Belongs to the nitroreductase family.</text>
</comment>
<comment type="cofactor">
    <cofactor evidence="8">
        <name>FMN</name>
        <dbReference type="ChEBI" id="CHEBI:58210"/>
    </cofactor>
    <text evidence="8">Binds 1 FMN per subunit.</text>
</comment>
<evidence type="ECO:0000259" key="9">
    <source>
        <dbReference type="Pfam" id="PF00881"/>
    </source>
</evidence>
<proteinExistence type="inferred from homology"/>
<evidence type="ECO:0000256" key="3">
    <source>
        <dbReference type="ARBA" id="ARBA00022643"/>
    </source>
</evidence>
<dbReference type="Gene3D" id="3.40.109.10">
    <property type="entry name" value="NADH Oxidase"/>
    <property type="match status" value="1"/>
</dbReference>
<feature type="binding site" evidence="8">
    <location>
        <position position="35"/>
    </location>
    <ligand>
        <name>FMN</name>
        <dbReference type="ChEBI" id="CHEBI:58210"/>
        <note>ligand shared between dimeric partners</note>
    </ligand>
</feature>
<dbReference type="Pfam" id="PF00881">
    <property type="entry name" value="Nitroreductase"/>
    <property type="match status" value="1"/>
</dbReference>
<dbReference type="RefSeq" id="WP_244904704.1">
    <property type="nucleotide sequence ID" value="NZ_NHNI01000002.1"/>
</dbReference>
<evidence type="ECO:0000256" key="5">
    <source>
        <dbReference type="ARBA" id="ARBA00023002"/>
    </source>
</evidence>
<name>A0A266Q408_9GAMM</name>
<evidence type="ECO:0000256" key="6">
    <source>
        <dbReference type="ARBA" id="ARBA00023027"/>
    </source>
</evidence>
<sequence length="191" mass="20632">MDAITALHQRVSQSKLQAPAPDAQQLATLIRAATRAADHGNLQPWRFLIIEGDGLEKLGQLFANVAAAKKTDISQAELDRFKSMPLRAPMIIVAIAKCQAHPKVPQIEQLIAAGAAAQNIINASFALGLGAIWRTGDMAYDDTVKQALGLISNETLDEQIVGFIYIGTPVSSASLPREINPQDFFTAWTNE</sequence>
<dbReference type="InterPro" id="IPR000415">
    <property type="entry name" value="Nitroreductase-like"/>
</dbReference>
<dbReference type="CDD" id="cd02135">
    <property type="entry name" value="YdjA-like"/>
    <property type="match status" value="1"/>
</dbReference>
<gene>
    <name evidence="10" type="ORF">CBP51_15470</name>
</gene>
<keyword evidence="11" id="KW-1185">Reference proteome</keyword>
<evidence type="ECO:0000256" key="1">
    <source>
        <dbReference type="ARBA" id="ARBA00007118"/>
    </source>
</evidence>
<evidence type="ECO:0000313" key="11">
    <source>
        <dbReference type="Proteomes" id="UP000216101"/>
    </source>
</evidence>